<comment type="subcellular location">
    <subcellularLocation>
        <location evidence="1">Cell membrane</location>
        <topology evidence="1">Multi-pass membrane protein</topology>
    </subcellularLocation>
</comment>
<reference evidence="7 8" key="1">
    <citation type="submission" date="2019-11" db="EMBL/GenBank/DDBJ databases">
        <title>Comparison of genomes from free-living endosymbiotic cyanobacteria isolated from Azolla.</title>
        <authorList>
            <person name="Thiel T."/>
            <person name="Pratte B."/>
        </authorList>
    </citation>
    <scope>NUCLEOTIDE SEQUENCE [LARGE SCALE GENOMIC DNA]</scope>
    <source>
        <strain evidence="7 8">N2B</strain>
    </source>
</reference>
<evidence type="ECO:0000256" key="5">
    <source>
        <dbReference type="ARBA" id="ARBA00023136"/>
    </source>
</evidence>
<dbReference type="Pfam" id="PF06146">
    <property type="entry name" value="PsiE"/>
    <property type="match status" value="1"/>
</dbReference>
<evidence type="ECO:0000256" key="3">
    <source>
        <dbReference type="ARBA" id="ARBA00022692"/>
    </source>
</evidence>
<evidence type="ECO:0000256" key="2">
    <source>
        <dbReference type="ARBA" id="ARBA00022475"/>
    </source>
</evidence>
<dbReference type="Proteomes" id="UP000570851">
    <property type="component" value="Unassembled WGS sequence"/>
</dbReference>
<feature type="transmembrane region" description="Helical" evidence="6">
    <location>
        <begin position="93"/>
        <end position="113"/>
    </location>
</feature>
<evidence type="ECO:0000256" key="1">
    <source>
        <dbReference type="ARBA" id="ARBA00004651"/>
    </source>
</evidence>
<evidence type="ECO:0000313" key="8">
    <source>
        <dbReference type="Proteomes" id="UP000570851"/>
    </source>
</evidence>
<proteinExistence type="predicted"/>
<organism evidence="7 8">
    <name type="scientific">Trichormus variabilis N2B</name>
    <dbReference type="NCBI Taxonomy" id="2681315"/>
    <lineage>
        <taxon>Bacteria</taxon>
        <taxon>Bacillati</taxon>
        <taxon>Cyanobacteriota</taxon>
        <taxon>Cyanophyceae</taxon>
        <taxon>Nostocales</taxon>
        <taxon>Nostocaceae</taxon>
        <taxon>Trichormus</taxon>
    </lineage>
</organism>
<accession>A0ABR6SBR5</accession>
<feature type="transmembrane region" description="Helical" evidence="6">
    <location>
        <begin position="119"/>
        <end position="141"/>
    </location>
</feature>
<evidence type="ECO:0000256" key="6">
    <source>
        <dbReference type="SAM" id="Phobius"/>
    </source>
</evidence>
<comment type="caution">
    <text evidence="7">The sequence shown here is derived from an EMBL/GenBank/DDBJ whole genome shotgun (WGS) entry which is preliminary data.</text>
</comment>
<sequence>MNNKIQKRTKSRFLFCDRWLDRHAIVRNMEAFQDLLVIILCLALFAVMLIQLWGIFVAITQSLDYKHITAKMLFILILVELFRLLMVYLQEHSIAVGVAVEVAIVSVLREVVVHGALEISAIQTGAICGLLFILGALLIVCAKTPHMDCISANTKMCPIFYQGRKEKETDFEFQYSRRCDKNQPLG</sequence>
<evidence type="ECO:0000256" key="4">
    <source>
        <dbReference type="ARBA" id="ARBA00022989"/>
    </source>
</evidence>
<dbReference type="RefSeq" id="WP_011320023.1">
    <property type="nucleotide sequence ID" value="NZ_JACKZP010000078.1"/>
</dbReference>
<name>A0ABR6SBR5_ANAVA</name>
<protein>
    <submittedName>
        <fullName evidence="7">Phosphate-starvation-inducible PsiE family protein</fullName>
    </submittedName>
</protein>
<evidence type="ECO:0000313" key="7">
    <source>
        <dbReference type="EMBL" id="MBC1303854.1"/>
    </source>
</evidence>
<keyword evidence="5 6" id="KW-0472">Membrane</keyword>
<keyword evidence="3 6" id="KW-0812">Transmembrane</keyword>
<dbReference type="InterPro" id="IPR020948">
    <property type="entry name" value="P_starv_induced_PsiE-like"/>
</dbReference>
<keyword evidence="4 6" id="KW-1133">Transmembrane helix</keyword>
<dbReference type="GeneID" id="58726080"/>
<feature type="transmembrane region" description="Helical" evidence="6">
    <location>
        <begin position="68"/>
        <end position="86"/>
    </location>
</feature>
<feature type="transmembrane region" description="Helical" evidence="6">
    <location>
        <begin position="35"/>
        <end position="56"/>
    </location>
</feature>
<keyword evidence="2" id="KW-1003">Cell membrane</keyword>
<keyword evidence="8" id="KW-1185">Reference proteome</keyword>
<gene>
    <name evidence="7" type="ORF">GNE12_18260</name>
</gene>
<dbReference type="EMBL" id="JACKZP010000078">
    <property type="protein sequence ID" value="MBC1303854.1"/>
    <property type="molecule type" value="Genomic_DNA"/>
</dbReference>